<dbReference type="AlphaFoldDB" id="A0A371JS33"/>
<evidence type="ECO:0000256" key="2">
    <source>
        <dbReference type="SAM" id="SignalP"/>
    </source>
</evidence>
<dbReference type="GO" id="GO:0016787">
    <property type="term" value="F:hydrolase activity"/>
    <property type="evidence" value="ECO:0007669"/>
    <property type="project" value="UniProtKB-KW"/>
</dbReference>
<dbReference type="PANTHER" id="PTHR12106">
    <property type="entry name" value="SORTILIN RELATED"/>
    <property type="match status" value="1"/>
</dbReference>
<dbReference type="RefSeq" id="WP_116184883.1">
    <property type="nucleotide sequence ID" value="NZ_QTJX01000002.1"/>
</dbReference>
<keyword evidence="2" id="KW-0732">Signal</keyword>
<evidence type="ECO:0000313" key="5">
    <source>
        <dbReference type="Proteomes" id="UP000261828"/>
    </source>
</evidence>
<dbReference type="CDD" id="cd15482">
    <property type="entry name" value="Sialidase_non-viral"/>
    <property type="match status" value="2"/>
</dbReference>
<dbReference type="InterPro" id="IPR036278">
    <property type="entry name" value="Sialidase_sf"/>
</dbReference>
<dbReference type="SUPFAM" id="SSF110296">
    <property type="entry name" value="Oligoxyloglucan reducing end-specific cellobiohydrolase"/>
    <property type="match status" value="1"/>
</dbReference>
<evidence type="ECO:0000256" key="1">
    <source>
        <dbReference type="ARBA" id="ARBA00022737"/>
    </source>
</evidence>
<evidence type="ECO:0000313" key="4">
    <source>
        <dbReference type="EMBL" id="RDY60273.1"/>
    </source>
</evidence>
<dbReference type="Proteomes" id="UP000261828">
    <property type="component" value="Unassembled WGS sequence"/>
</dbReference>
<sequence length="947" mass="105017">MKKTLFFCSFLILQTIFAQHAPTTSAQVLEGLKQKKEMAENSVVKNIVLENIGPSIMSGRVVDLDVNPTDPTEFYVAYASGGLWHTSNNGTSFTPILDNSNTQNIGDIAVDWSNNIIWVGTGENNSSRSSYAGIGILKSTDGGKTWQNMGLEDSHHIGRILINPNNPNEVVVGVTGHLYSPNEERGVYKTTDGGNTWQKTLFVNGTTGIIDMASAPDNFNIQYAAAWEKDRKAWNFSGNGPASSIYKSVDGGSSWTLVTTPQSGFPTGNGVGRIGLAVFDDNTVYAIHDSQFRREKKQEVKKDKLTKDDFKTMDQASFLALDNKKLNDYLKTNGFQEKYRAENVKNMVRDGAVKPIDLAKYLENANSLLFDTPVVGAEVYRSDDAGTTWKKMNAKYIDDLFYSYGYYFAQIRVDPSDKEKIYIAGVPLLASSDGGKTFSSIGKENVHADHHALWINPKRPGHLINGNDGGINITYDDGKHWTKNNSTKVGQFYAINVDNEEPYNVYGGLQDNGVWKGAHNNVENSQWLQTGKNPWQRIMGGDGMQVQIDNRNSNTVYTGFQFGNYYKLDLSKGKSTAIQPKHKLGESPYRFNWQTPILLSKHNQDILYLGSNKLHRSLNQGEDWEAISGDLTKGGKQGNVAYGTLTTISESPFKFGLLYVGSDDGLVHVSHNGGGSWENISASFPKDLWVSEVAASQHKKERVYVALNGYRWDDFTPYLFMSEDYGKNWKSISNNIPDSPINAFVEDPKNQNLLFVGTDNGLYVSFDRGETWELFQNGMPNVAVHDLVVQPQAKDLLVGTHGRSIYKADISILQQMTTDVFSKNLVAFDVDNIKHSPKWGNSSYTWDKPQTPGLDVHFFSSTQGSYTAKVTTANGTEVSSTVIDAQKGLNILSYDVAFSKKGKSNFLKKNKMKLTEAQDGKTYLPKGSYVVEISGNGNTASVQFKIE</sequence>
<accession>A0A371JS33</accession>
<keyword evidence="5" id="KW-1185">Reference proteome</keyword>
<dbReference type="InterPro" id="IPR031778">
    <property type="entry name" value="Sortilin_N"/>
</dbReference>
<dbReference type="OrthoDB" id="9757809at2"/>
<dbReference type="Gene3D" id="2.130.10.10">
    <property type="entry name" value="YVTN repeat-like/Quinoprotein amine dehydrogenase"/>
    <property type="match status" value="4"/>
</dbReference>
<organism evidence="4 5">
    <name type="scientific">Flagellimonas nanhaiensis</name>
    <dbReference type="NCBI Taxonomy" id="2292706"/>
    <lineage>
        <taxon>Bacteria</taxon>
        <taxon>Pseudomonadati</taxon>
        <taxon>Bacteroidota</taxon>
        <taxon>Flavobacteriia</taxon>
        <taxon>Flavobacteriales</taxon>
        <taxon>Flavobacteriaceae</taxon>
        <taxon>Flagellimonas</taxon>
    </lineage>
</organism>
<keyword evidence="4" id="KW-0378">Hydrolase</keyword>
<feature type="chain" id="PRO_5017076621" evidence="2">
    <location>
        <begin position="21"/>
        <end position="947"/>
    </location>
</feature>
<gene>
    <name evidence="4" type="ORF">DX873_11195</name>
</gene>
<protein>
    <submittedName>
        <fullName evidence="4">Glycosyl hydrolase</fullName>
    </submittedName>
</protein>
<dbReference type="Pfam" id="PF15902">
    <property type="entry name" value="Sortilin-Vps10"/>
    <property type="match status" value="1"/>
</dbReference>
<dbReference type="InterPro" id="IPR050310">
    <property type="entry name" value="VPS10-sortilin"/>
</dbReference>
<evidence type="ECO:0000259" key="3">
    <source>
        <dbReference type="Pfam" id="PF15902"/>
    </source>
</evidence>
<feature type="domain" description="Sortilin N-terminal" evidence="3">
    <location>
        <begin position="719"/>
        <end position="823"/>
    </location>
</feature>
<comment type="caution">
    <text evidence="4">The sequence shown here is derived from an EMBL/GenBank/DDBJ whole genome shotgun (WGS) entry which is preliminary data.</text>
</comment>
<feature type="signal peptide" evidence="2">
    <location>
        <begin position="1"/>
        <end position="20"/>
    </location>
</feature>
<proteinExistence type="predicted"/>
<name>A0A371JS33_9FLAO</name>
<keyword evidence="1" id="KW-0677">Repeat</keyword>
<dbReference type="PANTHER" id="PTHR12106:SF27">
    <property type="entry name" value="SORTILIN-RELATED RECEPTOR"/>
    <property type="match status" value="1"/>
</dbReference>
<dbReference type="SUPFAM" id="SSF50939">
    <property type="entry name" value="Sialidases"/>
    <property type="match status" value="1"/>
</dbReference>
<reference evidence="4 5" key="1">
    <citation type="submission" date="2018-08" db="EMBL/GenBank/DDBJ databases">
        <title>Muricauda nanhaiensis sp. nov., isolated from seawater of the South China Sea.</title>
        <authorList>
            <person name="Dang Y."/>
        </authorList>
    </citation>
    <scope>NUCLEOTIDE SEQUENCE [LARGE SCALE GENOMIC DNA]</scope>
    <source>
        <strain evidence="4 5">SM1704</strain>
    </source>
</reference>
<dbReference type="InterPro" id="IPR015943">
    <property type="entry name" value="WD40/YVTN_repeat-like_dom_sf"/>
</dbReference>
<dbReference type="EMBL" id="QTJX01000002">
    <property type="protein sequence ID" value="RDY60273.1"/>
    <property type="molecule type" value="Genomic_DNA"/>
</dbReference>